<feature type="transmembrane region" description="Helical" evidence="6">
    <location>
        <begin position="540"/>
        <end position="558"/>
    </location>
</feature>
<evidence type="ECO:0000256" key="4">
    <source>
        <dbReference type="ARBA" id="ARBA00023136"/>
    </source>
</evidence>
<evidence type="ECO:0000256" key="6">
    <source>
        <dbReference type="SAM" id="Phobius"/>
    </source>
</evidence>
<feature type="transmembrane region" description="Helical" evidence="6">
    <location>
        <begin position="78"/>
        <end position="98"/>
    </location>
</feature>
<dbReference type="GeneID" id="95986302"/>
<accession>A0ABR3Q1E8</accession>
<dbReference type="Proteomes" id="UP001565368">
    <property type="component" value="Unassembled WGS sequence"/>
</dbReference>
<feature type="region of interest" description="Disordered" evidence="5">
    <location>
        <begin position="237"/>
        <end position="377"/>
    </location>
</feature>
<feature type="transmembrane region" description="Helical" evidence="6">
    <location>
        <begin position="505"/>
        <end position="528"/>
    </location>
</feature>
<comment type="caution">
    <text evidence="7">The sequence shown here is derived from an EMBL/GenBank/DDBJ whole genome shotgun (WGS) entry which is preliminary data.</text>
</comment>
<dbReference type="EMBL" id="JBBXJM010000004">
    <property type="protein sequence ID" value="KAL1408447.1"/>
    <property type="molecule type" value="Genomic_DNA"/>
</dbReference>
<feature type="transmembrane region" description="Helical" evidence="6">
    <location>
        <begin position="12"/>
        <end position="35"/>
    </location>
</feature>
<feature type="transmembrane region" description="Helical" evidence="6">
    <location>
        <begin position="578"/>
        <end position="599"/>
    </location>
</feature>
<keyword evidence="4 6" id="KW-0472">Membrane</keyword>
<feature type="compositionally biased region" description="Acidic residues" evidence="5">
    <location>
        <begin position="353"/>
        <end position="362"/>
    </location>
</feature>
<organism evidence="7 8">
    <name type="scientific">Vanrija albida</name>
    <dbReference type="NCBI Taxonomy" id="181172"/>
    <lineage>
        <taxon>Eukaryota</taxon>
        <taxon>Fungi</taxon>
        <taxon>Dikarya</taxon>
        <taxon>Basidiomycota</taxon>
        <taxon>Agaricomycotina</taxon>
        <taxon>Tremellomycetes</taxon>
        <taxon>Trichosporonales</taxon>
        <taxon>Trichosporonaceae</taxon>
        <taxon>Vanrija</taxon>
    </lineage>
</organism>
<dbReference type="PANTHER" id="PTHR31794:SF2">
    <property type="entry name" value="AUXIN EFFLUX TRANSPORTER FAMILY PROTEIN (EUROFUNG)"/>
    <property type="match status" value="1"/>
</dbReference>
<dbReference type="RefSeq" id="XP_069208391.1">
    <property type="nucleotide sequence ID" value="XM_069353749.1"/>
</dbReference>
<comment type="subcellular location">
    <subcellularLocation>
        <location evidence="1">Membrane</location>
        <topology evidence="1">Multi-pass membrane protein</topology>
    </subcellularLocation>
</comment>
<gene>
    <name evidence="7" type="ORF">Q8F55_005259</name>
</gene>
<reference evidence="7 8" key="1">
    <citation type="submission" date="2023-08" db="EMBL/GenBank/DDBJ databases">
        <title>Annotated Genome Sequence of Vanrija albida AlHP1.</title>
        <authorList>
            <person name="Herzog R."/>
        </authorList>
    </citation>
    <scope>NUCLEOTIDE SEQUENCE [LARGE SCALE GENOMIC DNA]</scope>
    <source>
        <strain evidence="7 8">AlHP1</strain>
    </source>
</reference>
<evidence type="ECO:0000256" key="5">
    <source>
        <dbReference type="SAM" id="MobiDB-lite"/>
    </source>
</evidence>
<proteinExistence type="predicted"/>
<feature type="transmembrane region" description="Helical" evidence="6">
    <location>
        <begin position="408"/>
        <end position="427"/>
    </location>
</feature>
<evidence type="ECO:0000256" key="2">
    <source>
        <dbReference type="ARBA" id="ARBA00022692"/>
    </source>
</evidence>
<feature type="transmembrane region" description="Helical" evidence="6">
    <location>
        <begin position="439"/>
        <end position="457"/>
    </location>
</feature>
<keyword evidence="8" id="KW-1185">Reference proteome</keyword>
<dbReference type="InterPro" id="IPR004776">
    <property type="entry name" value="Mem_transp_PIN-like"/>
</dbReference>
<dbReference type="Pfam" id="PF03547">
    <property type="entry name" value="Mem_trans"/>
    <property type="match status" value="1"/>
</dbReference>
<evidence type="ECO:0000313" key="7">
    <source>
        <dbReference type="EMBL" id="KAL1408447.1"/>
    </source>
</evidence>
<feature type="transmembrane region" description="Helical" evidence="6">
    <location>
        <begin position="154"/>
        <end position="172"/>
    </location>
</feature>
<keyword evidence="2 6" id="KW-0812">Transmembrane</keyword>
<evidence type="ECO:0000313" key="8">
    <source>
        <dbReference type="Proteomes" id="UP001565368"/>
    </source>
</evidence>
<protein>
    <submittedName>
        <fullName evidence="7">Uncharacterized protein</fullName>
    </submittedName>
</protein>
<evidence type="ECO:0000256" key="1">
    <source>
        <dbReference type="ARBA" id="ARBA00004141"/>
    </source>
</evidence>
<feature type="transmembrane region" description="Helical" evidence="6">
    <location>
        <begin position="47"/>
        <end position="66"/>
    </location>
</feature>
<sequence>MVLGAAALPIKTLLLTVFNSITEVFLLCLAGYVLASTGVTDKATQRKLNVINVSLFTPALLFSKVAFSLTPSKLKEMWIIPLGFVLITGASAGVAWFLSKLFKLKRSQTAFAICAAMFQNSNSLPIALVQSLVVEVPGLKWGADDTKDTMLGRALTYMVLYSTLGMMLRWSWGVALLSRADDEEEEIKPDAVVDLSAAQPADAIHASVFSRITAEPNGYSAVSQIIDAQEVLSPEPITRPDPFVAGSPKRPTSAASVPAQTFRPRALSPHGVGVRSPSPSLPLTGSPISMHDPAAQPGSLRGRGIVQRRGSNNSTRRARSRTDSGREFWGLPEQPRSRHPLQDLAEDSSASEAEAESEDEWGGAELPSLRRRRSPTTVGTPWQVFRDRIKSSIVSGWNTFNSFMTVPMWSALISIGIALIPSFQAWLGGIKPFVQAVKSAGQCSIPVTLVVLGAFFYTPPQPIALDTEERPKSIRGYIEGKIHKLAGGGSEATRGPSYPGENKTVFVACVSRMIVVPLIFLPFIALMARYDLFQAAEDPVFILCAVLLVSSPPALTLAQITQAASGDAFERLISKTISWSYAVLTPPLTLVYVVIGLMFSKM</sequence>
<dbReference type="PANTHER" id="PTHR31794">
    <property type="entry name" value="AUXIN EFFLUX TRANSPORTER FAMILY PROTEIN (EUROFUNG)"/>
    <property type="match status" value="1"/>
</dbReference>
<name>A0ABR3Q1E8_9TREE</name>
<keyword evidence="3 6" id="KW-1133">Transmembrane helix</keyword>
<feature type="compositionally biased region" description="Low complexity" evidence="5">
    <location>
        <begin position="276"/>
        <end position="289"/>
    </location>
</feature>
<evidence type="ECO:0000256" key="3">
    <source>
        <dbReference type="ARBA" id="ARBA00022989"/>
    </source>
</evidence>